<reference evidence="1" key="1">
    <citation type="submission" date="2022-10" db="EMBL/GenBank/DDBJ databases">
        <authorList>
            <person name="Chen Y."/>
            <person name="Dougan E. K."/>
            <person name="Chan C."/>
            <person name="Rhodes N."/>
            <person name="Thang M."/>
        </authorList>
    </citation>
    <scope>NUCLEOTIDE SEQUENCE</scope>
</reference>
<comment type="caution">
    <text evidence="1">The sequence shown here is derived from an EMBL/GenBank/DDBJ whole genome shotgun (WGS) entry which is preliminary data.</text>
</comment>
<gene>
    <name evidence="1" type="ORF">C1SCF055_LOCUS42304</name>
</gene>
<dbReference type="Gene3D" id="3.40.50.150">
    <property type="entry name" value="Vaccinia Virus protein VP39"/>
    <property type="match status" value="1"/>
</dbReference>
<dbReference type="EMBL" id="CAMXCT030006650">
    <property type="protein sequence ID" value="CAL4804992.1"/>
    <property type="molecule type" value="Genomic_DNA"/>
</dbReference>
<dbReference type="SUPFAM" id="SSF53335">
    <property type="entry name" value="S-adenosyl-L-methionine-dependent methyltransferases"/>
    <property type="match status" value="1"/>
</dbReference>
<evidence type="ECO:0000313" key="1">
    <source>
        <dbReference type="EMBL" id="CAI4017680.1"/>
    </source>
</evidence>
<dbReference type="EMBL" id="CAMXCT010006650">
    <property type="protein sequence ID" value="CAI4017680.1"/>
    <property type="molecule type" value="Genomic_DNA"/>
</dbReference>
<dbReference type="Proteomes" id="UP001152797">
    <property type="component" value="Unassembled WGS sequence"/>
</dbReference>
<dbReference type="EMBL" id="CAMXCT020006650">
    <property type="protein sequence ID" value="CAL1171055.1"/>
    <property type="molecule type" value="Genomic_DNA"/>
</dbReference>
<evidence type="ECO:0000313" key="4">
    <source>
        <dbReference type="Proteomes" id="UP001152797"/>
    </source>
</evidence>
<dbReference type="InterPro" id="IPR029063">
    <property type="entry name" value="SAM-dependent_MTases_sf"/>
</dbReference>
<proteinExistence type="predicted"/>
<reference evidence="2" key="2">
    <citation type="submission" date="2024-04" db="EMBL/GenBank/DDBJ databases">
        <authorList>
            <person name="Chen Y."/>
            <person name="Shah S."/>
            <person name="Dougan E. K."/>
            <person name="Thang M."/>
            <person name="Chan C."/>
        </authorList>
    </citation>
    <scope>NUCLEOTIDE SEQUENCE [LARGE SCALE GENOMIC DNA]</scope>
</reference>
<dbReference type="AlphaFoldDB" id="A0A9P1GMR6"/>
<dbReference type="OrthoDB" id="408487at2759"/>
<accession>A0A9P1GMR6</accession>
<organism evidence="1">
    <name type="scientific">Cladocopium goreaui</name>
    <dbReference type="NCBI Taxonomy" id="2562237"/>
    <lineage>
        <taxon>Eukaryota</taxon>
        <taxon>Sar</taxon>
        <taxon>Alveolata</taxon>
        <taxon>Dinophyceae</taxon>
        <taxon>Suessiales</taxon>
        <taxon>Symbiodiniaceae</taxon>
        <taxon>Cladocopium</taxon>
    </lineage>
</organism>
<sequence length="224" mass="25319">MGLSLGEEDERFGCHEKYYEQAEESGDIHVIENVPEYPVKSMVDRFLNHGDENGPWKCEYAQVDPRLFGFSTARPRVYGLAWNSNVVQWDPKFEFLEILECLKESNLRDYLSNMSSKVRPGWQVADLCQLVRTGRARTDTVDNHLMTITTNSTRLYSKDKGRYMSSKELLSSHVFPVTQRHSKKVGSPMLQIDTTEGKAAKMAGNSMNIPTMGAFVLAAVLGLS</sequence>
<evidence type="ECO:0000313" key="2">
    <source>
        <dbReference type="EMBL" id="CAL1171055.1"/>
    </source>
</evidence>
<evidence type="ECO:0000313" key="3">
    <source>
        <dbReference type="EMBL" id="CAL4804992.1"/>
    </source>
</evidence>
<keyword evidence="4" id="KW-1185">Reference proteome</keyword>
<name>A0A9P1GMR6_9DINO</name>
<dbReference type="Gene3D" id="3.90.120.10">
    <property type="entry name" value="DNA Methylase, subunit A, domain 2"/>
    <property type="match status" value="1"/>
</dbReference>
<protein>
    <submittedName>
        <fullName evidence="3">PABC domain-containing protein</fullName>
    </submittedName>
</protein>